<dbReference type="Gene3D" id="3.40.50.150">
    <property type="entry name" value="Vaccinia Virus protein VP39"/>
    <property type="match status" value="1"/>
</dbReference>
<keyword evidence="3" id="KW-1185">Reference proteome</keyword>
<dbReference type="CDD" id="cd02440">
    <property type="entry name" value="AdoMet_MTases"/>
    <property type="match status" value="1"/>
</dbReference>
<dbReference type="InterPro" id="IPR013216">
    <property type="entry name" value="Methyltransf_11"/>
</dbReference>
<dbReference type="AlphaFoldDB" id="A0A1Z4JDF3"/>
<dbReference type="PANTHER" id="PTHR42912:SF93">
    <property type="entry name" value="N6-ADENOSINE-METHYLTRANSFERASE TMT1A"/>
    <property type="match status" value="1"/>
</dbReference>
<gene>
    <name evidence="2" type="ORF">NIES2135_15840</name>
</gene>
<accession>A0A1Z4JDF3</accession>
<dbReference type="EMBL" id="AP018203">
    <property type="protein sequence ID" value="BAY54766.1"/>
    <property type="molecule type" value="Genomic_DNA"/>
</dbReference>
<evidence type="ECO:0000313" key="2">
    <source>
        <dbReference type="EMBL" id="BAY54766.1"/>
    </source>
</evidence>
<dbReference type="InterPro" id="IPR050508">
    <property type="entry name" value="Methyltransf_Superfamily"/>
</dbReference>
<feature type="domain" description="Methyltransferase type 11" evidence="1">
    <location>
        <begin position="67"/>
        <end position="166"/>
    </location>
</feature>
<name>A0A1Z4JDF3_LEPBY</name>
<evidence type="ECO:0000259" key="1">
    <source>
        <dbReference type="Pfam" id="PF08241"/>
    </source>
</evidence>
<organism evidence="2 3">
    <name type="scientific">Leptolyngbya boryana NIES-2135</name>
    <dbReference type="NCBI Taxonomy" id="1973484"/>
    <lineage>
        <taxon>Bacteria</taxon>
        <taxon>Bacillati</taxon>
        <taxon>Cyanobacteriota</taxon>
        <taxon>Cyanophyceae</taxon>
        <taxon>Leptolyngbyales</taxon>
        <taxon>Leptolyngbyaceae</taxon>
        <taxon>Leptolyngbya group</taxon>
        <taxon>Leptolyngbya</taxon>
    </lineage>
</organism>
<protein>
    <recommendedName>
        <fullName evidence="1">Methyltransferase type 11 domain-containing protein</fullName>
    </recommendedName>
</protein>
<dbReference type="GO" id="GO:0008757">
    <property type="term" value="F:S-adenosylmethionine-dependent methyltransferase activity"/>
    <property type="evidence" value="ECO:0007669"/>
    <property type="project" value="InterPro"/>
</dbReference>
<dbReference type="SUPFAM" id="SSF53335">
    <property type="entry name" value="S-adenosyl-L-methionine-dependent methyltransferases"/>
    <property type="match status" value="1"/>
</dbReference>
<dbReference type="InterPro" id="IPR029063">
    <property type="entry name" value="SAM-dependent_MTases_sf"/>
</dbReference>
<evidence type="ECO:0000313" key="3">
    <source>
        <dbReference type="Proteomes" id="UP000217895"/>
    </source>
</evidence>
<dbReference type="PANTHER" id="PTHR42912">
    <property type="entry name" value="METHYLTRANSFERASE"/>
    <property type="match status" value="1"/>
</dbReference>
<sequence>MSVQDWSPRIVAIAERFNREYRGEAFDLPAEVEAMPIFRDRVAGTLQAKVTSPFWQLAQPQKNQRCLDIGCGVGFFVYNWRDWNAYYAGQDVSKVACDAMNTRAPQLNSKLFRGVKLGAAHQLEYDAAQFDLVVSTGVSCYSDVDYWQSVVTEVKRVLKPGGVFVFDVLDPDAALAESWAILETYLGTEVFLESLADWKKLIQSEGGKIVKTLPGELFQLHKVTF</sequence>
<dbReference type="Pfam" id="PF08241">
    <property type="entry name" value="Methyltransf_11"/>
    <property type="match status" value="1"/>
</dbReference>
<proteinExistence type="predicted"/>
<reference evidence="2 3" key="1">
    <citation type="submission" date="2017-06" db="EMBL/GenBank/DDBJ databases">
        <title>Genome sequencing of cyanobaciteial culture collection at National Institute for Environmental Studies (NIES).</title>
        <authorList>
            <person name="Hirose Y."/>
            <person name="Shimura Y."/>
            <person name="Fujisawa T."/>
            <person name="Nakamura Y."/>
            <person name="Kawachi M."/>
        </authorList>
    </citation>
    <scope>NUCLEOTIDE SEQUENCE [LARGE SCALE GENOMIC DNA]</scope>
    <source>
        <strain evidence="2 3">NIES-2135</strain>
    </source>
</reference>
<dbReference type="Proteomes" id="UP000217895">
    <property type="component" value="Chromosome"/>
</dbReference>